<dbReference type="PROSITE" id="PS50030">
    <property type="entry name" value="UBA"/>
    <property type="match status" value="1"/>
</dbReference>
<dbReference type="PANTHER" id="PTHR10621">
    <property type="entry name" value="UV EXCISION REPAIR PROTEIN RAD23"/>
    <property type="match status" value="1"/>
</dbReference>
<dbReference type="GO" id="GO:0031593">
    <property type="term" value="F:polyubiquitin modification-dependent protein binding"/>
    <property type="evidence" value="ECO:0007669"/>
    <property type="project" value="TreeGrafter"/>
</dbReference>
<dbReference type="Pfam" id="PF00240">
    <property type="entry name" value="ubiquitin"/>
    <property type="match status" value="1"/>
</dbReference>
<dbReference type="GO" id="GO:0043130">
    <property type="term" value="F:ubiquitin binding"/>
    <property type="evidence" value="ECO:0007669"/>
    <property type="project" value="TreeGrafter"/>
</dbReference>
<dbReference type="CDD" id="cd17039">
    <property type="entry name" value="Ubl_ubiquitin_like"/>
    <property type="match status" value="1"/>
</dbReference>
<dbReference type="Gene3D" id="3.10.20.90">
    <property type="entry name" value="Phosphatidylinositol 3-kinase Catalytic Subunit, Chain A, domain 1"/>
    <property type="match status" value="1"/>
</dbReference>
<dbReference type="InterPro" id="IPR015940">
    <property type="entry name" value="UBA"/>
</dbReference>
<dbReference type="GO" id="GO:0070628">
    <property type="term" value="F:proteasome binding"/>
    <property type="evidence" value="ECO:0007669"/>
    <property type="project" value="TreeGrafter"/>
</dbReference>
<evidence type="ECO:0000313" key="3">
    <source>
        <dbReference type="EMBL" id="CAE0763954.1"/>
    </source>
</evidence>
<reference evidence="3" key="1">
    <citation type="submission" date="2021-01" db="EMBL/GenBank/DDBJ databases">
        <authorList>
            <person name="Corre E."/>
            <person name="Pelletier E."/>
            <person name="Niang G."/>
            <person name="Scheremetjew M."/>
            <person name="Finn R."/>
            <person name="Kale V."/>
            <person name="Holt S."/>
            <person name="Cochrane G."/>
            <person name="Meng A."/>
            <person name="Brown T."/>
            <person name="Cohen L."/>
        </authorList>
    </citation>
    <scope>NUCLEOTIDE SEQUENCE</scope>
    <source>
        <strain evidence="3">CCMP645</strain>
    </source>
</reference>
<feature type="domain" description="UBA" evidence="1">
    <location>
        <begin position="124"/>
        <end position="164"/>
    </location>
</feature>
<name>A0A7S4BF29_CHRCT</name>
<dbReference type="InterPro" id="IPR029071">
    <property type="entry name" value="Ubiquitin-like_domsf"/>
</dbReference>
<dbReference type="SMART" id="SM00213">
    <property type="entry name" value="UBQ"/>
    <property type="match status" value="1"/>
</dbReference>
<dbReference type="Gene3D" id="1.10.8.10">
    <property type="entry name" value="DNA helicase RuvA subunit, C-terminal domain"/>
    <property type="match status" value="1"/>
</dbReference>
<dbReference type="AlphaFoldDB" id="A0A7S4BF29"/>
<dbReference type="SMART" id="SM00165">
    <property type="entry name" value="UBA"/>
    <property type="match status" value="1"/>
</dbReference>
<gene>
    <name evidence="3" type="ORF">PCAR00345_LOCUS16566</name>
</gene>
<dbReference type="Pfam" id="PF00627">
    <property type="entry name" value="UBA"/>
    <property type="match status" value="1"/>
</dbReference>
<dbReference type="GO" id="GO:0005654">
    <property type="term" value="C:nucleoplasm"/>
    <property type="evidence" value="ECO:0007669"/>
    <property type="project" value="TreeGrafter"/>
</dbReference>
<dbReference type="PANTHER" id="PTHR10621:SF0">
    <property type="entry name" value="UV EXCISION REPAIR PROTEIN RAD23"/>
    <property type="match status" value="1"/>
</dbReference>
<dbReference type="SUPFAM" id="SSF46934">
    <property type="entry name" value="UBA-like"/>
    <property type="match status" value="1"/>
</dbReference>
<feature type="domain" description="Ubiquitin-like" evidence="2">
    <location>
        <begin position="1"/>
        <end position="76"/>
    </location>
</feature>
<organism evidence="3">
    <name type="scientific">Chrysotila carterae</name>
    <name type="common">Marine alga</name>
    <name type="synonym">Syracosphaera carterae</name>
    <dbReference type="NCBI Taxonomy" id="13221"/>
    <lineage>
        <taxon>Eukaryota</taxon>
        <taxon>Haptista</taxon>
        <taxon>Haptophyta</taxon>
        <taxon>Prymnesiophyceae</taxon>
        <taxon>Isochrysidales</taxon>
        <taxon>Isochrysidaceae</taxon>
        <taxon>Chrysotila</taxon>
    </lineage>
</organism>
<proteinExistence type="predicted"/>
<protein>
    <recommendedName>
        <fullName evidence="4">UV excision repair protein RAD23</fullName>
    </recommendedName>
</protein>
<dbReference type="EMBL" id="HBIZ01026157">
    <property type="protein sequence ID" value="CAE0763954.1"/>
    <property type="molecule type" value="Transcribed_RNA"/>
</dbReference>
<dbReference type="SUPFAM" id="SSF54236">
    <property type="entry name" value="Ubiquitin-like"/>
    <property type="match status" value="1"/>
</dbReference>
<dbReference type="InterPro" id="IPR009060">
    <property type="entry name" value="UBA-like_sf"/>
</dbReference>
<evidence type="ECO:0008006" key="4">
    <source>
        <dbReference type="Google" id="ProtNLM"/>
    </source>
</evidence>
<accession>A0A7S4BF29</accession>
<dbReference type="GO" id="GO:0005829">
    <property type="term" value="C:cytosol"/>
    <property type="evidence" value="ECO:0007669"/>
    <property type="project" value="TreeGrafter"/>
</dbReference>
<evidence type="ECO:0000259" key="2">
    <source>
        <dbReference type="PROSITE" id="PS50053"/>
    </source>
</evidence>
<evidence type="ECO:0000259" key="1">
    <source>
        <dbReference type="PROSITE" id="PS50030"/>
    </source>
</evidence>
<dbReference type="PROSITE" id="PS50053">
    <property type="entry name" value="UBIQUITIN_2"/>
    <property type="match status" value="1"/>
</dbReference>
<dbReference type="GO" id="GO:0043161">
    <property type="term" value="P:proteasome-mediated ubiquitin-dependent protein catabolic process"/>
    <property type="evidence" value="ECO:0007669"/>
    <property type="project" value="TreeGrafter"/>
</dbReference>
<dbReference type="InterPro" id="IPR000626">
    <property type="entry name" value="Ubiquitin-like_dom"/>
</dbReference>
<sequence>MRLQVRCMDGDAFWVNTSQDATVASIKESIAEQRGIDVIMQKLICTGRVLQDEALVSAYDLSECDFLVLVTAKPRPPSLITTGAPLPPSYSTPLHAGDDDYGVDEMEDDVGEGGGEHHDSGHVDADESLVDRLLAMGFEPHESRNALRAAQNDTSLALAMLRSGHLAVDANALRSLEQRLRHTAAFGQLQEVVRVDPQVMLVLNTHDVRFEDQRTSQRRSRATLERLAIERAFLDACRKELSSQPPVFDRLLQLLREVRDSVSRCLRGGRVGLPSAYSAAA</sequence>